<dbReference type="InterPro" id="IPR050640">
    <property type="entry name" value="Bact_2-comp_sensor_kinase"/>
</dbReference>
<name>E6LS08_9FIRM</name>
<dbReference type="SMART" id="SM00304">
    <property type="entry name" value="HAMP"/>
    <property type="match status" value="1"/>
</dbReference>
<dbReference type="GO" id="GO:0000155">
    <property type="term" value="F:phosphorelay sensor kinase activity"/>
    <property type="evidence" value="ECO:0007669"/>
    <property type="project" value="InterPro"/>
</dbReference>
<evidence type="ECO:0000259" key="6">
    <source>
        <dbReference type="PROSITE" id="PS50885"/>
    </source>
</evidence>
<dbReference type="PROSITE" id="PS50885">
    <property type="entry name" value="HAMP"/>
    <property type="match status" value="1"/>
</dbReference>
<dbReference type="RefSeq" id="WP_008752502.1">
    <property type="nucleotide sequence ID" value="NZ_GL622296.1"/>
</dbReference>
<feature type="domain" description="HAMP" evidence="6">
    <location>
        <begin position="301"/>
        <end position="353"/>
    </location>
</feature>
<dbReference type="AlphaFoldDB" id="E6LS08"/>
<dbReference type="GO" id="GO:0016020">
    <property type="term" value="C:membrane"/>
    <property type="evidence" value="ECO:0007669"/>
    <property type="project" value="UniProtKB-SubCell"/>
</dbReference>
<dbReference type="Pfam" id="PF02518">
    <property type="entry name" value="HATPase_c"/>
    <property type="match status" value="1"/>
</dbReference>
<keyword evidence="5" id="KW-1133">Transmembrane helix</keyword>
<sequence length="569" mass="65293">MKLKNKLLIVMVLILTVSGIIVTGIWYWVSKKMSVVYAENISKSAMLDAYHAFEYILTDTAYMTTMIAIDRNNVIVPVLTLSTKVIKENGQWNDVYLKNKRLILNYIISIDGYKYYISGISVVVNKECVFSSNHIVPSDEGVLSEIMALDREKLKNSVVMMKPVHMEGMKSNSKSDYVVPAVRGILDSFGNIIGYVVVYFDYGVIDQMFSTSLPQNSIFFVTDSKKNLIYSNYDMSEDDFNNLSDGYIKSSFFADKVDWEFKIAIPTEYYTKRINYTALLSGVMIVVIVVISVIICIILTSRMLREITVLKNKMQGIANGDMDIRYKVKANDEIGQMGLVFNSMIDKIETLMETVEYKEREKRKAEISFLQAQINPHFLSNTLNTVVWMAKIQHADNIVPLVNNLNSLLNSVIREKKELVLLKDELDYVDRYLNIMEYNGNYDFTVKKDIENIALNLYIPRFILQPILENAIYHGKSEDLNSEITIKAFVEAEYLNIIISDNGVGMTKEEIEMIFAKDDSKYTSNKIGIKNVNERIKTLFGDDYGIYYESRPGKYTKCKFLLPKKENCQ</sequence>
<dbReference type="SUPFAM" id="SSF158472">
    <property type="entry name" value="HAMP domain-like"/>
    <property type="match status" value="1"/>
</dbReference>
<dbReference type="CDD" id="cd06225">
    <property type="entry name" value="HAMP"/>
    <property type="match status" value="1"/>
</dbReference>
<dbReference type="InterPro" id="IPR003660">
    <property type="entry name" value="HAMP_dom"/>
</dbReference>
<keyword evidence="5" id="KW-0812">Transmembrane</keyword>
<dbReference type="PANTHER" id="PTHR34220:SF7">
    <property type="entry name" value="SENSOR HISTIDINE KINASE YPDA"/>
    <property type="match status" value="1"/>
</dbReference>
<evidence type="ECO:0000256" key="4">
    <source>
        <dbReference type="ARBA" id="ARBA00022777"/>
    </source>
</evidence>
<dbReference type="Pfam" id="PF06580">
    <property type="entry name" value="His_kinase"/>
    <property type="match status" value="1"/>
</dbReference>
<comment type="subcellular location">
    <subcellularLocation>
        <location evidence="1">Membrane</location>
    </subcellularLocation>
</comment>
<evidence type="ECO:0000256" key="5">
    <source>
        <dbReference type="SAM" id="Phobius"/>
    </source>
</evidence>
<dbReference type="InterPro" id="IPR010559">
    <property type="entry name" value="Sig_transdc_His_kin_internal"/>
</dbReference>
<dbReference type="SUPFAM" id="SSF55874">
    <property type="entry name" value="ATPase domain of HSP90 chaperone/DNA topoisomerase II/histidine kinase"/>
    <property type="match status" value="1"/>
</dbReference>
<keyword evidence="5" id="KW-0472">Membrane</keyword>
<protein>
    <submittedName>
        <fullName evidence="7">ATPase/histidine kinase/DNA gyrase B/HSP90 domain protein</fullName>
    </submittedName>
</protein>
<organism evidence="7 8">
    <name type="scientific">Lachnoanaerobaculum saburreum DSM 3986</name>
    <dbReference type="NCBI Taxonomy" id="887325"/>
    <lineage>
        <taxon>Bacteria</taxon>
        <taxon>Bacillati</taxon>
        <taxon>Bacillota</taxon>
        <taxon>Clostridia</taxon>
        <taxon>Lachnospirales</taxon>
        <taxon>Lachnospiraceae</taxon>
        <taxon>Lachnoanaerobaculum</taxon>
    </lineage>
</organism>
<dbReference type="PANTHER" id="PTHR34220">
    <property type="entry name" value="SENSOR HISTIDINE KINASE YPDA"/>
    <property type="match status" value="1"/>
</dbReference>
<gene>
    <name evidence="7" type="ORF">HMPREF0381_2743</name>
</gene>
<evidence type="ECO:0000256" key="3">
    <source>
        <dbReference type="ARBA" id="ARBA00022679"/>
    </source>
</evidence>
<feature type="transmembrane region" description="Helical" evidence="5">
    <location>
        <begin position="278"/>
        <end position="304"/>
    </location>
</feature>
<comment type="caution">
    <text evidence="7">The sequence shown here is derived from an EMBL/GenBank/DDBJ whole genome shotgun (WGS) entry which is preliminary data.</text>
</comment>
<dbReference type="EMBL" id="AEPW01000106">
    <property type="protein sequence ID" value="EFU75385.1"/>
    <property type="molecule type" value="Genomic_DNA"/>
</dbReference>
<dbReference type="SMART" id="SM00387">
    <property type="entry name" value="HATPase_c"/>
    <property type="match status" value="1"/>
</dbReference>
<keyword evidence="2" id="KW-0597">Phosphoprotein</keyword>
<dbReference type="Gene3D" id="6.10.340.10">
    <property type="match status" value="1"/>
</dbReference>
<dbReference type="Pfam" id="PF00672">
    <property type="entry name" value="HAMP"/>
    <property type="match status" value="1"/>
</dbReference>
<dbReference type="eggNOG" id="COG2972">
    <property type="taxonomic scope" value="Bacteria"/>
</dbReference>
<accession>E6LS08</accession>
<dbReference type="Gene3D" id="3.30.565.10">
    <property type="entry name" value="Histidine kinase-like ATPase, C-terminal domain"/>
    <property type="match status" value="1"/>
</dbReference>
<evidence type="ECO:0000313" key="8">
    <source>
        <dbReference type="Proteomes" id="UP000003434"/>
    </source>
</evidence>
<evidence type="ECO:0000313" key="7">
    <source>
        <dbReference type="EMBL" id="EFU75385.1"/>
    </source>
</evidence>
<dbReference type="HOGENOM" id="CLU_020473_6_1_9"/>
<keyword evidence="4 7" id="KW-0418">Kinase</keyword>
<dbReference type="Proteomes" id="UP000003434">
    <property type="component" value="Unassembled WGS sequence"/>
</dbReference>
<proteinExistence type="predicted"/>
<dbReference type="InterPro" id="IPR036890">
    <property type="entry name" value="HATPase_C_sf"/>
</dbReference>
<evidence type="ECO:0000256" key="2">
    <source>
        <dbReference type="ARBA" id="ARBA00022553"/>
    </source>
</evidence>
<evidence type="ECO:0000256" key="1">
    <source>
        <dbReference type="ARBA" id="ARBA00004370"/>
    </source>
</evidence>
<reference evidence="7 8" key="1">
    <citation type="submission" date="2010-12" db="EMBL/GenBank/DDBJ databases">
        <authorList>
            <person name="Muzny D."/>
            <person name="Qin X."/>
            <person name="Deng J."/>
            <person name="Jiang H."/>
            <person name="Liu Y."/>
            <person name="Qu J."/>
            <person name="Song X.-Z."/>
            <person name="Zhang L."/>
            <person name="Thornton R."/>
            <person name="Coyle M."/>
            <person name="Francisco L."/>
            <person name="Jackson L."/>
            <person name="Javaid M."/>
            <person name="Korchina V."/>
            <person name="Kovar C."/>
            <person name="Mata R."/>
            <person name="Mathew T."/>
            <person name="Ngo R."/>
            <person name="Nguyen L."/>
            <person name="Nguyen N."/>
            <person name="Okwuonu G."/>
            <person name="Ongeri F."/>
            <person name="Pham C."/>
            <person name="Simmons D."/>
            <person name="Wilczek-Boney K."/>
            <person name="Hale W."/>
            <person name="Jakkamsetti A."/>
            <person name="Pham P."/>
            <person name="Ruth R."/>
            <person name="San Lucas F."/>
            <person name="Warren J."/>
            <person name="Zhang J."/>
            <person name="Zhao Z."/>
            <person name="Zhou C."/>
            <person name="Zhu D."/>
            <person name="Lee S."/>
            <person name="Bess C."/>
            <person name="Blankenburg K."/>
            <person name="Forbes L."/>
            <person name="Fu Q."/>
            <person name="Gubbala S."/>
            <person name="Hirani K."/>
            <person name="Jayaseelan J.C."/>
            <person name="Lara F."/>
            <person name="Munidasa M."/>
            <person name="Palculict T."/>
            <person name="Patil S."/>
            <person name="Pu L.-L."/>
            <person name="Saada N."/>
            <person name="Tang L."/>
            <person name="Weissenberger G."/>
            <person name="Zhu Y."/>
            <person name="Hemphill L."/>
            <person name="Shang Y."/>
            <person name="Youmans B."/>
            <person name="Ayvaz T."/>
            <person name="Ross M."/>
            <person name="Santibanez J."/>
            <person name="Aqrawi P."/>
            <person name="Gross S."/>
            <person name="Joshi V."/>
            <person name="Fowler G."/>
            <person name="Nazareth L."/>
            <person name="Reid J."/>
            <person name="Worley K."/>
            <person name="Petrosino J."/>
            <person name="Highlander S."/>
            <person name="Gibbs R."/>
        </authorList>
    </citation>
    <scope>NUCLEOTIDE SEQUENCE [LARGE SCALE GENOMIC DNA]</scope>
    <source>
        <strain evidence="7 8">DSM 3986</strain>
    </source>
</reference>
<feature type="transmembrane region" description="Helical" evidence="5">
    <location>
        <begin position="7"/>
        <end position="29"/>
    </location>
</feature>
<dbReference type="InterPro" id="IPR003594">
    <property type="entry name" value="HATPase_dom"/>
</dbReference>
<keyword evidence="3" id="KW-0808">Transferase</keyword>